<evidence type="ECO:0000256" key="1">
    <source>
        <dbReference type="ARBA" id="ARBA00004141"/>
    </source>
</evidence>
<dbReference type="Pfam" id="PF13813">
    <property type="entry name" value="MBOAT_2"/>
    <property type="match status" value="1"/>
</dbReference>
<evidence type="ECO:0000256" key="5">
    <source>
        <dbReference type="ARBA" id="ARBA00022989"/>
    </source>
</evidence>
<evidence type="ECO:0000256" key="4">
    <source>
        <dbReference type="ARBA" id="ARBA00022692"/>
    </source>
</evidence>
<comment type="caution">
    <text evidence="9">The sequence shown here is derived from an EMBL/GenBank/DDBJ whole genome shotgun (WGS) entry which is preliminary data.</text>
</comment>
<name>A0A420I9C9_9PEZI</name>
<dbReference type="PANTHER" id="PTHR31595">
    <property type="entry name" value="LONG-CHAIN-ALCOHOL O-FATTY-ACYLTRANSFERASE 3-RELATED"/>
    <property type="match status" value="1"/>
</dbReference>
<reference evidence="9 10" key="1">
    <citation type="journal article" date="2018" name="BMC Genomics">
        <title>Comparative genome analyses reveal sequence features reflecting distinct modes of host-adaptation between dicot and monocot powdery mildew.</title>
        <authorList>
            <person name="Wu Y."/>
            <person name="Ma X."/>
            <person name="Pan Z."/>
            <person name="Kale S.D."/>
            <person name="Song Y."/>
            <person name="King H."/>
            <person name="Zhang Q."/>
            <person name="Presley C."/>
            <person name="Deng X."/>
            <person name="Wei C.I."/>
            <person name="Xiao S."/>
        </authorList>
    </citation>
    <scope>NUCLEOTIDE SEQUENCE [LARGE SCALE GENOMIC DNA]</scope>
    <source>
        <strain evidence="9">UMSG3</strain>
    </source>
</reference>
<proteinExistence type="inferred from homology"/>
<evidence type="ECO:0000259" key="8">
    <source>
        <dbReference type="Pfam" id="PF13813"/>
    </source>
</evidence>
<keyword evidence="3" id="KW-0808">Transferase</keyword>
<feature type="transmembrane region" description="Helical" evidence="7">
    <location>
        <begin position="310"/>
        <end position="336"/>
    </location>
</feature>
<feature type="transmembrane region" description="Helical" evidence="7">
    <location>
        <begin position="399"/>
        <end position="420"/>
    </location>
</feature>
<feature type="transmembrane region" description="Helical" evidence="7">
    <location>
        <begin position="432"/>
        <end position="455"/>
    </location>
</feature>
<protein>
    <recommendedName>
        <fullName evidence="8">Wax synthase domain-containing protein</fullName>
    </recommendedName>
</protein>
<dbReference type="STRING" id="62708.A0A420I9C9"/>
<sequence>MESYFSHLLPTGPAPSPREVYEVYRQIFEQRVSEGTIHNIVFPYSFFGIFGLFTYMCIPHKKNLILYAARWPLTFSITWFEWRNIWKSSGAGLGLGYPAGLLSALVIMMSWTWLVFKRPQWDAKRIQKIQVKHTIDIKNTGQLTMKSPAEEKIREQKSTKDPSIQVSQIDSNKISVKDKNVIKYYWQSYPENLVDRISWVSDLLFNYRGPGWNWAISSLPSPPLEVLSKLEGSAPGKEFSDASLNENKYFTSRRGLLFSRLSSYFLNLIILDVLEKIMVKDPYFLFGPTSYALPPHLKALPPCILQLYRLLLTAAAILAGINNAFAQGVIIFSFLLGPHVIGIRAEPWYYPSEWGSFSDILQKGLGGLWGSFWHQSFRLYFTAPTRYLIDKGFIKPGSFTAQIMSVFFAFGLSGFLHGAGSVSTLGNTKPSHIVIFFALQGLGILFQRFFCTKIFPYVRLFPKSFRYAGNLIFTLIWLYMTGSLAADDFARGGLWIVKLAPFSVLKVLGFEDSSAGLYSLDDIGLKWNTGAHWWESGIIIL</sequence>
<dbReference type="GO" id="GO:0016020">
    <property type="term" value="C:membrane"/>
    <property type="evidence" value="ECO:0007669"/>
    <property type="project" value="UniProtKB-SubCell"/>
</dbReference>
<evidence type="ECO:0000313" key="10">
    <source>
        <dbReference type="Proteomes" id="UP000283383"/>
    </source>
</evidence>
<dbReference type="PANTHER" id="PTHR31595:SF67">
    <property type="entry name" value="WAX SYNTHASE DOMAIN-CONTAINING PROTEIN"/>
    <property type="match status" value="1"/>
</dbReference>
<dbReference type="GO" id="GO:0008374">
    <property type="term" value="F:O-acyltransferase activity"/>
    <property type="evidence" value="ECO:0007669"/>
    <property type="project" value="InterPro"/>
</dbReference>
<dbReference type="GO" id="GO:0006629">
    <property type="term" value="P:lipid metabolic process"/>
    <property type="evidence" value="ECO:0007669"/>
    <property type="project" value="InterPro"/>
</dbReference>
<keyword evidence="5 7" id="KW-1133">Transmembrane helix</keyword>
<keyword evidence="4 7" id="KW-0812">Transmembrane</keyword>
<feature type="domain" description="Wax synthase" evidence="8">
    <location>
        <begin position="353"/>
        <end position="438"/>
    </location>
</feature>
<evidence type="ECO:0000256" key="7">
    <source>
        <dbReference type="SAM" id="Phobius"/>
    </source>
</evidence>
<dbReference type="InterPro" id="IPR032805">
    <property type="entry name" value="Wax_synthase_dom"/>
</dbReference>
<evidence type="ECO:0000256" key="3">
    <source>
        <dbReference type="ARBA" id="ARBA00022679"/>
    </source>
</evidence>
<feature type="transmembrane region" description="Helical" evidence="7">
    <location>
        <begin position="40"/>
        <end position="57"/>
    </location>
</feature>
<dbReference type="Proteomes" id="UP000283383">
    <property type="component" value="Unassembled WGS sequence"/>
</dbReference>
<comment type="similarity">
    <text evidence="2">Belongs to the wax synthase family.</text>
</comment>
<dbReference type="EMBL" id="MCBQ01010716">
    <property type="protein sequence ID" value="RKF71172.1"/>
    <property type="molecule type" value="Genomic_DNA"/>
</dbReference>
<comment type="subcellular location">
    <subcellularLocation>
        <location evidence="1">Membrane</location>
        <topology evidence="1">Multi-pass membrane protein</topology>
    </subcellularLocation>
</comment>
<evidence type="ECO:0000256" key="2">
    <source>
        <dbReference type="ARBA" id="ARBA00007282"/>
    </source>
</evidence>
<accession>A0A420I9C9</accession>
<evidence type="ECO:0000256" key="6">
    <source>
        <dbReference type="ARBA" id="ARBA00023136"/>
    </source>
</evidence>
<keyword evidence="10" id="KW-1185">Reference proteome</keyword>
<feature type="transmembrane region" description="Helical" evidence="7">
    <location>
        <begin position="467"/>
        <end position="486"/>
    </location>
</feature>
<organism evidence="9 10">
    <name type="scientific">Golovinomyces cichoracearum</name>
    <dbReference type="NCBI Taxonomy" id="62708"/>
    <lineage>
        <taxon>Eukaryota</taxon>
        <taxon>Fungi</taxon>
        <taxon>Dikarya</taxon>
        <taxon>Ascomycota</taxon>
        <taxon>Pezizomycotina</taxon>
        <taxon>Leotiomycetes</taxon>
        <taxon>Erysiphales</taxon>
        <taxon>Erysiphaceae</taxon>
        <taxon>Golovinomyces</taxon>
    </lineage>
</organism>
<keyword evidence="6 7" id="KW-0472">Membrane</keyword>
<dbReference type="InterPro" id="IPR044851">
    <property type="entry name" value="Wax_synthase"/>
</dbReference>
<evidence type="ECO:0000313" key="9">
    <source>
        <dbReference type="EMBL" id="RKF71172.1"/>
    </source>
</evidence>
<dbReference type="AlphaFoldDB" id="A0A420I9C9"/>
<gene>
    <name evidence="9" type="ORF">GcM3_107012</name>
</gene>
<feature type="transmembrane region" description="Helical" evidence="7">
    <location>
        <begin position="94"/>
        <end position="116"/>
    </location>
</feature>